<feature type="compositionally biased region" description="Gly residues" evidence="1">
    <location>
        <begin position="1057"/>
        <end position="1067"/>
    </location>
</feature>
<feature type="region of interest" description="Disordered" evidence="1">
    <location>
        <begin position="569"/>
        <end position="596"/>
    </location>
</feature>
<feature type="compositionally biased region" description="Polar residues" evidence="1">
    <location>
        <begin position="74"/>
        <end position="85"/>
    </location>
</feature>
<feature type="compositionally biased region" description="Low complexity" evidence="1">
    <location>
        <begin position="160"/>
        <end position="173"/>
    </location>
</feature>
<feature type="region of interest" description="Disordered" evidence="1">
    <location>
        <begin position="836"/>
        <end position="952"/>
    </location>
</feature>
<feature type="compositionally biased region" description="Polar residues" evidence="1">
    <location>
        <begin position="231"/>
        <end position="244"/>
    </location>
</feature>
<evidence type="ECO:0000313" key="2">
    <source>
        <dbReference type="EMBL" id="KAF7514103.1"/>
    </source>
</evidence>
<feature type="compositionally biased region" description="Basic and acidic residues" evidence="1">
    <location>
        <begin position="31"/>
        <end position="42"/>
    </location>
</feature>
<name>A0A8H7ARN9_9EURO</name>
<proteinExistence type="predicted"/>
<feature type="compositionally biased region" description="Polar residues" evidence="1">
    <location>
        <begin position="534"/>
        <end position="552"/>
    </location>
</feature>
<feature type="region of interest" description="Disordered" evidence="1">
    <location>
        <begin position="1043"/>
        <end position="1108"/>
    </location>
</feature>
<feature type="region of interest" description="Disordered" evidence="1">
    <location>
        <begin position="984"/>
        <end position="1030"/>
    </location>
</feature>
<feature type="compositionally biased region" description="Basic and acidic residues" evidence="1">
    <location>
        <begin position="86"/>
        <end position="97"/>
    </location>
</feature>
<dbReference type="Proteomes" id="UP000606974">
    <property type="component" value="Unassembled WGS sequence"/>
</dbReference>
<feature type="compositionally biased region" description="Polar residues" evidence="1">
    <location>
        <begin position="1009"/>
        <end position="1030"/>
    </location>
</feature>
<feature type="compositionally biased region" description="Low complexity" evidence="1">
    <location>
        <begin position="460"/>
        <end position="476"/>
    </location>
</feature>
<organism evidence="2 3">
    <name type="scientific">Endocarpon pusillum</name>
    <dbReference type="NCBI Taxonomy" id="364733"/>
    <lineage>
        <taxon>Eukaryota</taxon>
        <taxon>Fungi</taxon>
        <taxon>Dikarya</taxon>
        <taxon>Ascomycota</taxon>
        <taxon>Pezizomycotina</taxon>
        <taxon>Eurotiomycetes</taxon>
        <taxon>Chaetothyriomycetidae</taxon>
        <taxon>Verrucariales</taxon>
        <taxon>Verrucariaceae</taxon>
        <taxon>Endocarpon</taxon>
    </lineage>
</organism>
<feature type="compositionally biased region" description="Basic and acidic residues" evidence="1">
    <location>
        <begin position="522"/>
        <end position="531"/>
    </location>
</feature>
<feature type="compositionally biased region" description="Low complexity" evidence="1">
    <location>
        <begin position="1046"/>
        <end position="1056"/>
    </location>
</feature>
<accession>A0A8H7ARN9</accession>
<gene>
    <name evidence="2" type="ORF">GJ744_004428</name>
</gene>
<feature type="region of interest" description="Disordered" evidence="1">
    <location>
        <begin position="1"/>
        <end position="112"/>
    </location>
</feature>
<feature type="compositionally biased region" description="Polar residues" evidence="1">
    <location>
        <begin position="906"/>
        <end position="915"/>
    </location>
</feature>
<feature type="compositionally biased region" description="Polar residues" evidence="1">
    <location>
        <begin position="878"/>
        <end position="889"/>
    </location>
</feature>
<sequence>MATQSPMARSTRSQSPSAKFYSRTFSSRNTSQHEGDTSHNEDMNATAPLAKRRKLNPGSDTENAMDARMGRFRTASTKISQYPSSKQRDSARPKRAMEVGSSGARAPRTLTSSAYTKRASALNLHNYPADHHPVGIAIWVIQKIDSARRERNGSTSSRESSPGALAASSSPAGIFQASGHASEVDEGDDAEDRRQAQRERKIKQRLENWAKNKENDVVARAKLDAKKKFGSNPSTNPVVLSNGQIEKPSPSDERDSYIRRRIRDDFTRLMNRQTKVFADEISKLEPFQAGFSRKCFPATSLASGSDANLVTAGTLLVNVLPALAEKEVSRTSQLAADALIHALETGSLSPESFFDAVAVLAENRQILAGSDRILAQLFSRSSSSGNSKVLRTSSGADSKLFATTNGPFIIYNTIENTEKATPASSRHSNRSFGAANSTPVRASPRERRPTTKMLSVSEVSTRPRTRTSTSPRASPSKVLKLSRPSKLRGSVSFANSPSPPPAPPPKRVKLRHDSVSAAQDQDEPHSPEPELTRPPQSINQYQSEQTAPPQFTPNEDLIKTLLESALLASQEETDNESELEKQGATAQNGAAETHASEPVQLAPAKQNRQQQLHSLPISSRPTAHGDACQPSLRVSANAEQIAKFNRIVEQLPASVANLNLEQVKQVAALYDQLAEGPTFDRAKDLGLSYPEIPRPFADRDGWKLTGVVNEYDEEIVEIDPRSWVYLPERSEDTQQPLRRLKHKAQVEQEQVFGFPPIAGFGNAPQHTRQRVERVDEENVAYEKLMLDVRKAAAIRGLPYDRALGWEQLARSITNFDADHGITFEGDVTASAVDRVHDEPDDGILGPVEASEDSDVESDDDSEYEPDPGVKNKVEEAWTGSNGAQMSTFVAVNGRRGSLRKLRDRPSSSSSAQGYQNGAMDVTPVLYPSHADMSPPRSATQYNPRPSPLSGTFNTFNGPITSSNTPTASPIGTPTMMKLNFNVARKQASTSPAPSPSATTGTRRASTASMISTSSLASRPPSTQPLDIDNTNAYNTAKGYINSNHTSGSANTSNPGNSPGGLSGGFPHGGVIINAPDKRGDGRGQRRKSKAPDFKMTVHKAGKEGPKVQARAVRGGTVLKFT</sequence>
<dbReference type="AlphaFoldDB" id="A0A8H7ARN9"/>
<feature type="compositionally biased region" description="Acidic residues" evidence="1">
    <location>
        <begin position="849"/>
        <end position="865"/>
    </location>
</feature>
<feature type="region of interest" description="Disordered" evidence="1">
    <location>
        <begin position="420"/>
        <end position="552"/>
    </location>
</feature>
<dbReference type="OrthoDB" id="4505596at2759"/>
<protein>
    <submittedName>
        <fullName evidence="2">Uncharacterized protein</fullName>
    </submittedName>
</protein>
<reference evidence="2" key="1">
    <citation type="submission" date="2020-02" db="EMBL/GenBank/DDBJ databases">
        <authorList>
            <person name="Palmer J.M."/>
        </authorList>
    </citation>
    <scope>NUCLEOTIDE SEQUENCE</scope>
    <source>
        <strain evidence="2">EPUS1.4</strain>
        <tissue evidence="2">Thallus</tissue>
    </source>
</reference>
<feature type="compositionally biased region" description="Polar residues" evidence="1">
    <location>
        <begin position="1"/>
        <end position="30"/>
    </location>
</feature>
<keyword evidence="3" id="KW-1185">Reference proteome</keyword>
<evidence type="ECO:0000313" key="3">
    <source>
        <dbReference type="Proteomes" id="UP000606974"/>
    </source>
</evidence>
<feature type="region of interest" description="Disordered" evidence="1">
    <location>
        <begin position="228"/>
        <end position="255"/>
    </location>
</feature>
<evidence type="ECO:0000256" key="1">
    <source>
        <dbReference type="SAM" id="MobiDB-lite"/>
    </source>
</evidence>
<feature type="compositionally biased region" description="Polar residues" evidence="1">
    <location>
        <begin position="936"/>
        <end position="952"/>
    </location>
</feature>
<dbReference type="EMBL" id="JAACFV010000002">
    <property type="protein sequence ID" value="KAF7514103.1"/>
    <property type="molecule type" value="Genomic_DNA"/>
</dbReference>
<feature type="compositionally biased region" description="Low complexity" evidence="1">
    <location>
        <begin position="987"/>
        <end position="1008"/>
    </location>
</feature>
<feature type="compositionally biased region" description="Polar residues" evidence="1">
    <location>
        <begin position="422"/>
        <end position="440"/>
    </location>
</feature>
<comment type="caution">
    <text evidence="2">The sequence shown here is derived from an EMBL/GenBank/DDBJ whole genome shotgun (WGS) entry which is preliminary data.</text>
</comment>
<feature type="region of interest" description="Disordered" evidence="1">
    <location>
        <begin position="150"/>
        <end position="199"/>
    </location>
</feature>